<proteinExistence type="predicted"/>
<name>A0A6C0IN80_9ZZZZ</name>
<protein>
    <submittedName>
        <fullName evidence="1">Uncharacterized protein</fullName>
    </submittedName>
</protein>
<dbReference type="AlphaFoldDB" id="A0A6C0IN80"/>
<reference evidence="1" key="1">
    <citation type="journal article" date="2020" name="Nature">
        <title>Giant virus diversity and host interactions through global metagenomics.</title>
        <authorList>
            <person name="Schulz F."/>
            <person name="Roux S."/>
            <person name="Paez-Espino D."/>
            <person name="Jungbluth S."/>
            <person name="Walsh D.A."/>
            <person name="Denef V.J."/>
            <person name="McMahon K.D."/>
            <person name="Konstantinidis K.T."/>
            <person name="Eloe-Fadrosh E.A."/>
            <person name="Kyrpides N.C."/>
            <person name="Woyke T."/>
        </authorList>
    </citation>
    <scope>NUCLEOTIDE SEQUENCE</scope>
    <source>
        <strain evidence="1">GVMAG-M-3300024258-14</strain>
    </source>
</reference>
<accession>A0A6C0IN80</accession>
<dbReference type="EMBL" id="MN740211">
    <property type="protein sequence ID" value="QHT93896.1"/>
    <property type="molecule type" value="Genomic_DNA"/>
</dbReference>
<sequence>MSNKGIIIKNPDVISFYQQHPNINIETINLFFIDIIKKLSTNLSSTMNDSNISKLLSMVTEMNTTLNKFDTSFSLKLMELKKDYMDELKQAMKNNAINEKGNMQSVLERNHDNLVAKTQLLLSEFMPRSQEGYYKLDKVLKEHFNIMNSNTKRILEQTNKEENSEIVKNIDDQFSKMVSLIHQPICNYIQSSEERTLNNIQQVKENVHSHKQSQETLANEMNNFLNKYKNNSSIKGNISETELYYVLQKIMPSDEILRCNSESATCDIKVNRCDPNKPSILFENKNYTGTVDTEEVRKFERDIQLQKKHGIFLSQNSPITFKSDFHIDIINGLILVYVPNAEYDLNKIKVAIDIVDKLSIYVSELVSKTDKEVKEQHQIMSNRDLTAIIKEFTEFGIKKMEAIDMLKMMSKQMIEKLEEMQMPNLNKFLMGTGQYKSDKMLCQFCGVFNGKNKSSLSAHMRNCYENPNSNKRKSCTVASNVDVDVEINL</sequence>
<organism evidence="1">
    <name type="scientific">viral metagenome</name>
    <dbReference type="NCBI Taxonomy" id="1070528"/>
    <lineage>
        <taxon>unclassified sequences</taxon>
        <taxon>metagenomes</taxon>
        <taxon>organismal metagenomes</taxon>
    </lineage>
</organism>
<evidence type="ECO:0000313" key="1">
    <source>
        <dbReference type="EMBL" id="QHT93896.1"/>
    </source>
</evidence>